<comment type="caution">
    <text evidence="1">The sequence shown here is derived from an EMBL/GenBank/DDBJ whole genome shotgun (WGS) entry which is preliminary data.</text>
</comment>
<evidence type="ECO:0000313" key="2">
    <source>
        <dbReference type="Proteomes" id="UP000229554"/>
    </source>
</evidence>
<evidence type="ECO:0000313" key="1">
    <source>
        <dbReference type="EMBL" id="PJE62913.1"/>
    </source>
</evidence>
<proteinExistence type="predicted"/>
<dbReference type="AlphaFoldDB" id="A0A2M8KSN6"/>
<dbReference type="Proteomes" id="UP000229554">
    <property type="component" value="Unassembled WGS sequence"/>
</dbReference>
<accession>A0A2M8KSN6</accession>
<organism evidence="1 2">
    <name type="scientific">Candidatus Roizmanbacteria bacterium CG10_big_fil_rev_8_21_14_0_10_39_6</name>
    <dbReference type="NCBI Taxonomy" id="1974853"/>
    <lineage>
        <taxon>Bacteria</taxon>
        <taxon>Candidatus Roizmaniibacteriota</taxon>
    </lineage>
</organism>
<protein>
    <submittedName>
        <fullName evidence="1">Uncharacterized protein</fullName>
    </submittedName>
</protein>
<name>A0A2M8KSN6_9BACT</name>
<reference evidence="2" key="1">
    <citation type="submission" date="2017-09" db="EMBL/GenBank/DDBJ databases">
        <title>Depth-based differentiation of microbial function through sediment-hosted aquifers and enrichment of novel symbionts in the deep terrestrial subsurface.</title>
        <authorList>
            <person name="Probst A.J."/>
            <person name="Ladd B."/>
            <person name="Jarett J.K."/>
            <person name="Geller-Mcgrath D.E."/>
            <person name="Sieber C.M.K."/>
            <person name="Emerson J.B."/>
            <person name="Anantharaman K."/>
            <person name="Thomas B.C."/>
            <person name="Malmstrom R."/>
            <person name="Stieglmeier M."/>
            <person name="Klingl A."/>
            <person name="Woyke T."/>
            <person name="Ryan C.M."/>
            <person name="Banfield J.F."/>
        </authorList>
    </citation>
    <scope>NUCLEOTIDE SEQUENCE [LARGE SCALE GENOMIC DNA]</scope>
</reference>
<sequence>MTAIRYYLHGEFGDNVYVPSSISARVSLKHDERDLIGHYGSLANTVATYAQSDNIHMVAHSLGSPESLCVLEHLLESRKWNGSEIKLTFMAGLGFVENGLSGIFQTASRVFEIVDNVTAVEQHMAYPLPEVYYTANPSEDPTSSGVETIFTDSHKQRSQRRAWFEKQLEIMKPDTKGDILANLSNIGSMIILAIKENSDGGLNDALLQRVKILKPLIQLLFDEKNISEELHGKYRDLYGETTDNLANMMQYYTAALAFFARTASILNEGMYTKLKELIEKAEARGVNMIINFALLDRDFIIQDEDVPIIRSGFEAAGISQNLGGITFLQQFAHSSIAYRPEILSVVFGA</sequence>
<gene>
    <name evidence="1" type="ORF">COU88_02425</name>
</gene>
<dbReference type="EMBL" id="PFED01000105">
    <property type="protein sequence ID" value="PJE62913.1"/>
    <property type="molecule type" value="Genomic_DNA"/>
</dbReference>